<feature type="transmembrane region" description="Helical" evidence="1">
    <location>
        <begin position="33"/>
        <end position="55"/>
    </location>
</feature>
<reference evidence="2" key="2">
    <citation type="submission" date="2021-01" db="EMBL/GenBank/DDBJ databases">
        <authorList>
            <person name="Schikora-Tamarit M.A."/>
        </authorList>
    </citation>
    <scope>NUCLEOTIDE SEQUENCE</scope>
    <source>
        <strain evidence="2">CBS2887</strain>
    </source>
</reference>
<dbReference type="Proteomes" id="UP000774326">
    <property type="component" value="Unassembled WGS sequence"/>
</dbReference>
<accession>A0A9P8TN83</accession>
<comment type="caution">
    <text evidence="2">The sequence shown here is derived from an EMBL/GenBank/DDBJ whole genome shotgun (WGS) entry which is preliminary data.</text>
</comment>
<keyword evidence="1" id="KW-0472">Membrane</keyword>
<protein>
    <submittedName>
        <fullName evidence="2">Uncharacterized protein</fullName>
    </submittedName>
</protein>
<reference evidence="2" key="1">
    <citation type="journal article" date="2021" name="Open Biol.">
        <title>Shared evolutionary footprints suggest mitochondrial oxidative damage underlies multiple complex I losses in fungi.</title>
        <authorList>
            <person name="Schikora-Tamarit M.A."/>
            <person name="Marcet-Houben M."/>
            <person name="Nosek J."/>
            <person name="Gabaldon T."/>
        </authorList>
    </citation>
    <scope>NUCLEOTIDE SEQUENCE</scope>
    <source>
        <strain evidence="2">CBS2887</strain>
    </source>
</reference>
<feature type="transmembrane region" description="Helical" evidence="1">
    <location>
        <begin position="75"/>
        <end position="97"/>
    </location>
</feature>
<name>A0A9P8TN83_WICPI</name>
<organism evidence="2 3">
    <name type="scientific">Wickerhamomyces pijperi</name>
    <name type="common">Yeast</name>
    <name type="synonym">Pichia pijperi</name>
    <dbReference type="NCBI Taxonomy" id="599730"/>
    <lineage>
        <taxon>Eukaryota</taxon>
        <taxon>Fungi</taxon>
        <taxon>Dikarya</taxon>
        <taxon>Ascomycota</taxon>
        <taxon>Saccharomycotina</taxon>
        <taxon>Saccharomycetes</taxon>
        <taxon>Phaffomycetales</taxon>
        <taxon>Wickerhamomycetaceae</taxon>
        <taxon>Wickerhamomyces</taxon>
    </lineage>
</organism>
<keyword evidence="1" id="KW-1133">Transmembrane helix</keyword>
<keyword evidence="3" id="KW-1185">Reference proteome</keyword>
<dbReference type="AlphaFoldDB" id="A0A9P8TN83"/>
<keyword evidence="1" id="KW-0812">Transmembrane</keyword>
<dbReference type="EMBL" id="JAEUBG010002269">
    <property type="protein sequence ID" value="KAH3684920.1"/>
    <property type="molecule type" value="Genomic_DNA"/>
</dbReference>
<proteinExistence type="predicted"/>
<evidence type="ECO:0000313" key="3">
    <source>
        <dbReference type="Proteomes" id="UP000774326"/>
    </source>
</evidence>
<gene>
    <name evidence="2" type="ORF">WICPIJ_004117</name>
</gene>
<sequence length="214" mass="23127">MVALQSHAEFLDAEESWISNIVSTDSMSFRLSIFFCLSFFAELSFFSLVDAGLAISSEVVVLVAFLSLGRLLLNFGFSGICWFQALAVCLTGSGFLVKEGTAGVRGEGLGLAAFAKEGFVLALGFEEDGLLVEVILAMKSRASGDWPKRSNQYLEIADCVSNCKEFCTICCKVSSSSGRSWPSSLTAVFLSMSDTLELLLKNCCCSIMSQRTKC</sequence>
<evidence type="ECO:0000313" key="2">
    <source>
        <dbReference type="EMBL" id="KAH3684920.1"/>
    </source>
</evidence>
<evidence type="ECO:0000256" key="1">
    <source>
        <dbReference type="SAM" id="Phobius"/>
    </source>
</evidence>